<feature type="domain" description="Protein kinase" evidence="8">
    <location>
        <begin position="9"/>
        <end position="273"/>
    </location>
</feature>
<evidence type="ECO:0000256" key="6">
    <source>
        <dbReference type="PROSITE-ProRule" id="PRU10141"/>
    </source>
</evidence>
<dbReference type="InterPro" id="IPR011009">
    <property type="entry name" value="Kinase-like_dom_sf"/>
</dbReference>
<protein>
    <submittedName>
        <fullName evidence="9">Kinase-like protein</fullName>
    </submittedName>
</protein>
<evidence type="ECO:0000256" key="4">
    <source>
        <dbReference type="ARBA" id="ARBA00022777"/>
    </source>
</evidence>
<sequence>MYIDPSFQWIRGDLIGEGSYGRVYWALNVTTGDIIAVKQVDLARNPTRREKESIEALKFESYTLKDLDHPNIVQFLGFEESAEHLSIFMEYVAGGTIGSCLKAHGKFDDEVTKAFTRQMLEGLEYLHSRGIIHRDIKADNILVDKSGVCKISDFGISKQAEDINGRAFTEMRGTVYWMAPEAVNPKETNGYDAKVDIWSIGCVVLEMWSGRRPWYGEQQYPVLFKLHNQKLAPPIPAELFLSDEAMDFRDQAFARHVILERPSAAMLRSHPYLVMKPNWIFK</sequence>
<evidence type="ECO:0000313" key="10">
    <source>
        <dbReference type="Proteomes" id="UP001150238"/>
    </source>
</evidence>
<keyword evidence="5 6" id="KW-0067">ATP-binding</keyword>
<dbReference type="SMART" id="SM00220">
    <property type="entry name" value="S_TKc"/>
    <property type="match status" value="1"/>
</dbReference>
<feature type="binding site" evidence="6">
    <location>
        <position position="38"/>
    </location>
    <ligand>
        <name>ATP</name>
        <dbReference type="ChEBI" id="CHEBI:30616"/>
    </ligand>
</feature>
<dbReference type="PROSITE" id="PS50011">
    <property type="entry name" value="PROTEIN_KINASE_DOM"/>
    <property type="match status" value="1"/>
</dbReference>
<evidence type="ECO:0000256" key="2">
    <source>
        <dbReference type="ARBA" id="ARBA00022679"/>
    </source>
</evidence>
<evidence type="ECO:0000313" key="9">
    <source>
        <dbReference type="EMBL" id="KAJ4484797.1"/>
    </source>
</evidence>
<dbReference type="InterPro" id="IPR008271">
    <property type="entry name" value="Ser/Thr_kinase_AS"/>
</dbReference>
<evidence type="ECO:0000256" key="5">
    <source>
        <dbReference type="ARBA" id="ARBA00022840"/>
    </source>
</evidence>
<dbReference type="PIRSF" id="PIRSF000654">
    <property type="entry name" value="Integrin-linked_kinase"/>
    <property type="match status" value="1"/>
</dbReference>
<evidence type="ECO:0000256" key="7">
    <source>
        <dbReference type="RuleBase" id="RU000304"/>
    </source>
</evidence>
<organism evidence="9 10">
    <name type="scientific">Lentinula lateritia</name>
    <dbReference type="NCBI Taxonomy" id="40482"/>
    <lineage>
        <taxon>Eukaryota</taxon>
        <taxon>Fungi</taxon>
        <taxon>Dikarya</taxon>
        <taxon>Basidiomycota</taxon>
        <taxon>Agaricomycotina</taxon>
        <taxon>Agaricomycetes</taxon>
        <taxon>Agaricomycetidae</taxon>
        <taxon>Agaricales</taxon>
        <taxon>Marasmiineae</taxon>
        <taxon>Omphalotaceae</taxon>
        <taxon>Lentinula</taxon>
    </lineage>
</organism>
<keyword evidence="4 9" id="KW-0418">Kinase</keyword>
<reference evidence="9" key="2">
    <citation type="journal article" date="2023" name="Proc. Natl. Acad. Sci. U.S.A.">
        <title>A global phylogenomic analysis of the shiitake genus Lentinula.</title>
        <authorList>
            <person name="Sierra-Patev S."/>
            <person name="Min B."/>
            <person name="Naranjo-Ortiz M."/>
            <person name="Looney B."/>
            <person name="Konkel Z."/>
            <person name="Slot J.C."/>
            <person name="Sakamoto Y."/>
            <person name="Steenwyk J.L."/>
            <person name="Rokas A."/>
            <person name="Carro J."/>
            <person name="Camarero S."/>
            <person name="Ferreira P."/>
            <person name="Molpeceres G."/>
            <person name="Ruiz-Duenas F.J."/>
            <person name="Serrano A."/>
            <person name="Henrissat B."/>
            <person name="Drula E."/>
            <person name="Hughes K.W."/>
            <person name="Mata J.L."/>
            <person name="Ishikawa N.K."/>
            <person name="Vargas-Isla R."/>
            <person name="Ushijima S."/>
            <person name="Smith C.A."/>
            <person name="Donoghue J."/>
            <person name="Ahrendt S."/>
            <person name="Andreopoulos W."/>
            <person name="He G."/>
            <person name="LaButti K."/>
            <person name="Lipzen A."/>
            <person name="Ng V."/>
            <person name="Riley R."/>
            <person name="Sandor L."/>
            <person name="Barry K."/>
            <person name="Martinez A.T."/>
            <person name="Xiao Y."/>
            <person name="Gibbons J.G."/>
            <person name="Terashima K."/>
            <person name="Grigoriev I.V."/>
            <person name="Hibbett D."/>
        </authorList>
    </citation>
    <scope>NUCLEOTIDE SEQUENCE</scope>
    <source>
        <strain evidence="9">Sp2 HRB7682 ss15</strain>
    </source>
</reference>
<dbReference type="SUPFAM" id="SSF56112">
    <property type="entry name" value="Protein kinase-like (PK-like)"/>
    <property type="match status" value="1"/>
</dbReference>
<dbReference type="GO" id="GO:0004709">
    <property type="term" value="F:MAP kinase kinase kinase activity"/>
    <property type="evidence" value="ECO:0007669"/>
    <property type="project" value="UniProtKB-ARBA"/>
</dbReference>
<dbReference type="FunFam" id="3.30.200.20:FF:000387">
    <property type="entry name" value="Serine/threonine-protein kinase STE11"/>
    <property type="match status" value="1"/>
</dbReference>
<dbReference type="AlphaFoldDB" id="A0A9W9AKJ9"/>
<dbReference type="Pfam" id="PF00069">
    <property type="entry name" value="Pkinase"/>
    <property type="match status" value="1"/>
</dbReference>
<dbReference type="InterPro" id="IPR017441">
    <property type="entry name" value="Protein_kinase_ATP_BS"/>
</dbReference>
<dbReference type="Proteomes" id="UP001150238">
    <property type="component" value="Unassembled WGS sequence"/>
</dbReference>
<dbReference type="PROSITE" id="PS00108">
    <property type="entry name" value="PROTEIN_KINASE_ST"/>
    <property type="match status" value="1"/>
</dbReference>
<dbReference type="GO" id="GO:0000196">
    <property type="term" value="P:cell integrity MAPK cascade"/>
    <property type="evidence" value="ECO:0007669"/>
    <property type="project" value="UniProtKB-ARBA"/>
</dbReference>
<keyword evidence="3 6" id="KW-0547">Nucleotide-binding</keyword>
<keyword evidence="7" id="KW-0723">Serine/threonine-protein kinase</keyword>
<dbReference type="Gene3D" id="1.10.510.10">
    <property type="entry name" value="Transferase(Phosphotransferase) domain 1"/>
    <property type="match status" value="1"/>
</dbReference>
<dbReference type="InterPro" id="IPR000719">
    <property type="entry name" value="Prot_kinase_dom"/>
</dbReference>
<accession>A0A9W9AKJ9</accession>
<dbReference type="PANTHER" id="PTHR48016:SF48">
    <property type="entry name" value="SERINE_THREONINE-PROTEIN KINASE BCK1_SLK1_SSP31"/>
    <property type="match status" value="1"/>
</dbReference>
<reference evidence="9" key="1">
    <citation type="submission" date="2022-08" db="EMBL/GenBank/DDBJ databases">
        <authorList>
            <consortium name="DOE Joint Genome Institute"/>
            <person name="Min B."/>
            <person name="Riley R."/>
            <person name="Sierra-Patev S."/>
            <person name="Naranjo-Ortiz M."/>
            <person name="Looney B."/>
            <person name="Konkel Z."/>
            <person name="Slot J.C."/>
            <person name="Sakamoto Y."/>
            <person name="Steenwyk J.L."/>
            <person name="Rokas A."/>
            <person name="Carro J."/>
            <person name="Camarero S."/>
            <person name="Ferreira P."/>
            <person name="Molpeceres G."/>
            <person name="Ruiz-Duenas F.J."/>
            <person name="Serrano A."/>
            <person name="Henrissat B."/>
            <person name="Drula E."/>
            <person name="Hughes K.W."/>
            <person name="Mata J.L."/>
            <person name="Ishikawa N.K."/>
            <person name="Vargas-Isla R."/>
            <person name="Ushijima S."/>
            <person name="Smith C.A."/>
            <person name="Ahrendt S."/>
            <person name="Andreopoulos W."/>
            <person name="He G."/>
            <person name="Labutti K."/>
            <person name="Lipzen A."/>
            <person name="Ng V."/>
            <person name="Sandor L."/>
            <person name="Barry K."/>
            <person name="Martinez A.T."/>
            <person name="Xiao Y."/>
            <person name="Gibbons J.G."/>
            <person name="Terashima K."/>
            <person name="Hibbett D.S."/>
            <person name="Grigoriev I.V."/>
        </authorList>
    </citation>
    <scope>NUCLEOTIDE SEQUENCE</scope>
    <source>
        <strain evidence="9">Sp2 HRB7682 ss15</strain>
    </source>
</reference>
<dbReference type="FunFam" id="1.10.510.10:FF:000182">
    <property type="entry name" value="MAP kinase kinase kinase mkh1"/>
    <property type="match status" value="1"/>
</dbReference>
<comment type="similarity">
    <text evidence="1">Belongs to the protein kinase superfamily. STE Ser/Thr protein kinase family. MAP kinase kinase kinase subfamily.</text>
</comment>
<keyword evidence="2" id="KW-0808">Transferase</keyword>
<dbReference type="GO" id="GO:0005524">
    <property type="term" value="F:ATP binding"/>
    <property type="evidence" value="ECO:0007669"/>
    <property type="project" value="UniProtKB-UniRule"/>
</dbReference>
<evidence type="ECO:0000256" key="1">
    <source>
        <dbReference type="ARBA" id="ARBA00006529"/>
    </source>
</evidence>
<proteinExistence type="inferred from homology"/>
<feature type="non-terminal residue" evidence="9">
    <location>
        <position position="1"/>
    </location>
</feature>
<dbReference type="PROSITE" id="PS00107">
    <property type="entry name" value="PROTEIN_KINASE_ATP"/>
    <property type="match status" value="1"/>
</dbReference>
<dbReference type="EMBL" id="JANVFS010000011">
    <property type="protein sequence ID" value="KAJ4484797.1"/>
    <property type="molecule type" value="Genomic_DNA"/>
</dbReference>
<comment type="caution">
    <text evidence="9">The sequence shown here is derived from an EMBL/GenBank/DDBJ whole genome shotgun (WGS) entry which is preliminary data.</text>
</comment>
<evidence type="ECO:0000256" key="3">
    <source>
        <dbReference type="ARBA" id="ARBA00022741"/>
    </source>
</evidence>
<gene>
    <name evidence="9" type="ORF">C8J55DRAFT_425253</name>
</gene>
<dbReference type="InterPro" id="IPR050538">
    <property type="entry name" value="MAP_kinase_kinase_kinase"/>
</dbReference>
<dbReference type="PANTHER" id="PTHR48016">
    <property type="entry name" value="MAP KINASE KINASE KINASE SSK2-RELATED-RELATED"/>
    <property type="match status" value="1"/>
</dbReference>
<evidence type="ECO:0000259" key="8">
    <source>
        <dbReference type="PROSITE" id="PS50011"/>
    </source>
</evidence>
<name>A0A9W9AKJ9_9AGAR</name>